<reference evidence="1 2" key="1">
    <citation type="submission" date="2020-05" db="EMBL/GenBank/DDBJ databases">
        <title>MicrobeNet Type strains.</title>
        <authorList>
            <person name="Nicholson A.C."/>
        </authorList>
    </citation>
    <scope>NUCLEOTIDE SEQUENCE [LARGE SCALE GENOMIC DNA]</scope>
    <source>
        <strain evidence="1 2">JCM 3224</strain>
    </source>
</reference>
<comment type="caution">
    <text evidence="1">The sequence shown here is derived from an EMBL/GenBank/DDBJ whole genome shotgun (WGS) entry which is preliminary data.</text>
</comment>
<organism evidence="1 2">
    <name type="scientific">Nocardia uniformis</name>
    <dbReference type="NCBI Taxonomy" id="53432"/>
    <lineage>
        <taxon>Bacteria</taxon>
        <taxon>Bacillati</taxon>
        <taxon>Actinomycetota</taxon>
        <taxon>Actinomycetes</taxon>
        <taxon>Mycobacteriales</taxon>
        <taxon>Nocardiaceae</taxon>
        <taxon>Nocardia</taxon>
    </lineage>
</organism>
<dbReference type="RefSeq" id="WP_067526657.1">
    <property type="nucleotide sequence ID" value="NZ_JABELX010000004.1"/>
</dbReference>
<proteinExistence type="predicted"/>
<dbReference type="AlphaFoldDB" id="A0A849C3Y4"/>
<dbReference type="Proteomes" id="UP000586827">
    <property type="component" value="Unassembled WGS sequence"/>
</dbReference>
<evidence type="ECO:0000313" key="2">
    <source>
        <dbReference type="Proteomes" id="UP000586827"/>
    </source>
</evidence>
<protein>
    <submittedName>
        <fullName evidence="1">Uncharacterized protein</fullName>
    </submittedName>
</protein>
<sequence length="612" mass="66302">MALIRWIRLSLSMGIPLAVTAIVVLAGLSVPESSAVPALSVGADRDVVSPITGDPSLGDDIEATYVRLHYPSPYSTMAHPEACDWISFVRYRSKNGPVKSADADAVLTMQPGTFSGAANLNPQAPQVVRKAAATGKYVEYISLDRRANCAEDRTGWEAAHQADDYRVAANYYFNGAAIDGKSYRYQTPQDLDYLGEYGLALTMDDWRVAIEYLLPAAGDRHKSFCGGHSLGAFLVGPMLAWDFDQNATTTDDAGYSLCGGGSVPLDGFAMTDPVGFSGAPPLDMFLSAVGGVVKNGVDLLLKNGLSVAQLPVLAASEIMNAYQLAAMAADQKPDAESDLASLVPRDLRTESWMRLFYGKDYLDLFTGNNLPRDFRLTNTAALGMLFDQNSAEYVLQAGLGFYDCATVGKTYPVPNGLASVPVLGPTLFIIPLRVGYGQNYTPVDHNQLCGWKNYDQVPESTIDGIDPVRGNPTDLDHEVSDIREFAHAMNPGWQPTDFFEEYTPLRLITDMIFALGLGRDGELRQLQNRSGGVLNFLLHGDRWQSTPAGNRNLTLLAGDSPLQNAGYAGLLPANVKIIPGYRHYDVVTAAERQNNGMPEMASTLIANFLTRP</sequence>
<accession>A0A849C3Y4</accession>
<dbReference type="EMBL" id="JABELX010000004">
    <property type="protein sequence ID" value="NNH70477.1"/>
    <property type="molecule type" value="Genomic_DNA"/>
</dbReference>
<keyword evidence="2" id="KW-1185">Reference proteome</keyword>
<gene>
    <name evidence="1" type="ORF">HLB23_11485</name>
</gene>
<name>A0A849C3Y4_9NOCA</name>
<evidence type="ECO:0000313" key="1">
    <source>
        <dbReference type="EMBL" id="NNH70477.1"/>
    </source>
</evidence>